<comment type="caution">
    <text evidence="1">The sequence shown here is derived from an EMBL/GenBank/DDBJ whole genome shotgun (WGS) entry which is preliminary data.</text>
</comment>
<evidence type="ECO:0000313" key="1">
    <source>
        <dbReference type="EMBL" id="KAI4344246.1"/>
    </source>
</evidence>
<accession>A0ACB9P7E9</accession>
<sequence>MLKTRLLIWCIVVVRLYSLSLKSANDANCLYIGEGRGGLSIWDNRVGKCSSKSVLHEDRINTIDFNSGNPHIIATSSSDGTACTWDLRNTGDTLMALRTLTH</sequence>
<name>A0ACB9P7E9_BAUVA</name>
<evidence type="ECO:0000313" key="2">
    <source>
        <dbReference type="Proteomes" id="UP000828941"/>
    </source>
</evidence>
<reference evidence="1 2" key="1">
    <citation type="journal article" date="2022" name="DNA Res.">
        <title>Chromosomal-level genome assembly of the orchid tree Bauhinia variegata (Leguminosae; Cercidoideae) supports the allotetraploid origin hypothesis of Bauhinia.</title>
        <authorList>
            <person name="Zhong Y."/>
            <person name="Chen Y."/>
            <person name="Zheng D."/>
            <person name="Pang J."/>
            <person name="Liu Y."/>
            <person name="Luo S."/>
            <person name="Meng S."/>
            <person name="Qian L."/>
            <person name="Wei D."/>
            <person name="Dai S."/>
            <person name="Zhou R."/>
        </authorList>
    </citation>
    <scope>NUCLEOTIDE SEQUENCE [LARGE SCALE GENOMIC DNA]</scope>
    <source>
        <strain evidence="1">BV-YZ2020</strain>
    </source>
</reference>
<dbReference type="Proteomes" id="UP000828941">
    <property type="component" value="Chromosome 5"/>
</dbReference>
<protein>
    <submittedName>
        <fullName evidence="1">Uncharacterized protein</fullName>
    </submittedName>
</protein>
<keyword evidence="2" id="KW-1185">Reference proteome</keyword>
<dbReference type="EMBL" id="CM039430">
    <property type="protein sequence ID" value="KAI4344246.1"/>
    <property type="molecule type" value="Genomic_DNA"/>
</dbReference>
<gene>
    <name evidence="1" type="ORF">L6164_011493</name>
</gene>
<proteinExistence type="predicted"/>
<organism evidence="1 2">
    <name type="scientific">Bauhinia variegata</name>
    <name type="common">Purple orchid tree</name>
    <name type="synonym">Phanera variegata</name>
    <dbReference type="NCBI Taxonomy" id="167791"/>
    <lineage>
        <taxon>Eukaryota</taxon>
        <taxon>Viridiplantae</taxon>
        <taxon>Streptophyta</taxon>
        <taxon>Embryophyta</taxon>
        <taxon>Tracheophyta</taxon>
        <taxon>Spermatophyta</taxon>
        <taxon>Magnoliopsida</taxon>
        <taxon>eudicotyledons</taxon>
        <taxon>Gunneridae</taxon>
        <taxon>Pentapetalae</taxon>
        <taxon>rosids</taxon>
        <taxon>fabids</taxon>
        <taxon>Fabales</taxon>
        <taxon>Fabaceae</taxon>
        <taxon>Cercidoideae</taxon>
        <taxon>Cercideae</taxon>
        <taxon>Bauhiniinae</taxon>
        <taxon>Bauhinia</taxon>
    </lineage>
</organism>